<dbReference type="SUPFAM" id="SSF46689">
    <property type="entry name" value="Homeodomain-like"/>
    <property type="match status" value="1"/>
</dbReference>
<dbReference type="RefSeq" id="WP_097610609.1">
    <property type="nucleotide sequence ID" value="NZ_NWSV01000002.1"/>
</dbReference>
<dbReference type="InterPro" id="IPR023772">
    <property type="entry name" value="DNA-bd_HTH_TetR-type_CS"/>
</dbReference>
<reference evidence="6 7" key="1">
    <citation type="submission" date="2017-09" db="EMBL/GenBank/DDBJ databases">
        <title>Comparative genomics of rhizobia isolated from Phaseolus vulgaris in China.</title>
        <authorList>
            <person name="Tong W."/>
        </authorList>
    </citation>
    <scope>NUCLEOTIDE SEQUENCE [LARGE SCALE GENOMIC DNA]</scope>
    <source>
        <strain evidence="6 7">C5</strain>
    </source>
</reference>
<evidence type="ECO:0000256" key="3">
    <source>
        <dbReference type="ARBA" id="ARBA00023163"/>
    </source>
</evidence>
<dbReference type="PANTHER" id="PTHR47506:SF10">
    <property type="entry name" value="TRANSCRIPTIONAL REGULATORY PROTEIN"/>
    <property type="match status" value="1"/>
</dbReference>
<proteinExistence type="predicted"/>
<evidence type="ECO:0000313" key="7">
    <source>
        <dbReference type="Proteomes" id="UP000220768"/>
    </source>
</evidence>
<feature type="domain" description="HTH tetR-type" evidence="5">
    <location>
        <begin position="20"/>
        <end position="80"/>
    </location>
</feature>
<dbReference type="PROSITE" id="PS50977">
    <property type="entry name" value="HTH_TETR_2"/>
    <property type="match status" value="1"/>
</dbReference>
<dbReference type="SUPFAM" id="SSF48498">
    <property type="entry name" value="Tetracyclin repressor-like, C-terminal domain"/>
    <property type="match status" value="1"/>
</dbReference>
<dbReference type="PANTHER" id="PTHR47506">
    <property type="entry name" value="TRANSCRIPTIONAL REGULATORY PROTEIN"/>
    <property type="match status" value="1"/>
</dbReference>
<dbReference type="AlphaFoldDB" id="A0A2A6JH05"/>
<evidence type="ECO:0000256" key="4">
    <source>
        <dbReference type="PROSITE-ProRule" id="PRU00335"/>
    </source>
</evidence>
<dbReference type="Gene3D" id="1.10.357.10">
    <property type="entry name" value="Tetracycline Repressor, domain 2"/>
    <property type="match status" value="1"/>
</dbReference>
<dbReference type="Pfam" id="PF16925">
    <property type="entry name" value="TetR_C_13"/>
    <property type="match status" value="1"/>
</dbReference>
<keyword evidence="7" id="KW-1185">Reference proteome</keyword>
<keyword evidence="1" id="KW-0805">Transcription regulation</keyword>
<dbReference type="InterPro" id="IPR009057">
    <property type="entry name" value="Homeodomain-like_sf"/>
</dbReference>
<keyword evidence="3" id="KW-0804">Transcription</keyword>
<accession>A0A2A6JH05</accession>
<name>A0A2A6JH05_9HYPH</name>
<dbReference type="InterPro" id="IPR036271">
    <property type="entry name" value="Tet_transcr_reg_TetR-rel_C_sf"/>
</dbReference>
<dbReference type="GO" id="GO:0003677">
    <property type="term" value="F:DNA binding"/>
    <property type="evidence" value="ECO:0007669"/>
    <property type="project" value="UniProtKB-UniRule"/>
</dbReference>
<keyword evidence="2 4" id="KW-0238">DNA-binding</keyword>
<dbReference type="InterPro" id="IPR011075">
    <property type="entry name" value="TetR_C"/>
</dbReference>
<dbReference type="PROSITE" id="PS01081">
    <property type="entry name" value="HTH_TETR_1"/>
    <property type="match status" value="1"/>
</dbReference>
<dbReference type="EMBL" id="NWSV01000002">
    <property type="protein sequence ID" value="PDT05521.1"/>
    <property type="molecule type" value="Genomic_DNA"/>
</dbReference>
<sequence>MNTTTLDHQAKSRGRGRPREFDAEAALDAALRVFSERGYNAASISELTDAMGLASGSVYKAFGDKRGIFLAAFDRYRAVRRGLLDARLAEVETGRDKLHALITFFSSSSHGQIGRQGCLVVGSAGDLALFDEEAAERVATAFTTDEALLADLIRLGQSDGSISADLDVSGVALALLCLTKGMRVIGKTGRSGEQMAAAAEAAMKLVT</sequence>
<dbReference type="InterPro" id="IPR001647">
    <property type="entry name" value="HTH_TetR"/>
</dbReference>
<dbReference type="Proteomes" id="UP000220768">
    <property type="component" value="Unassembled WGS sequence"/>
</dbReference>
<dbReference type="Pfam" id="PF00440">
    <property type="entry name" value="TetR_N"/>
    <property type="match status" value="1"/>
</dbReference>
<comment type="caution">
    <text evidence="6">The sequence shown here is derived from an EMBL/GenBank/DDBJ whole genome shotgun (WGS) entry which is preliminary data.</text>
</comment>
<dbReference type="Gene3D" id="1.10.10.60">
    <property type="entry name" value="Homeodomain-like"/>
    <property type="match status" value="1"/>
</dbReference>
<feature type="DNA-binding region" description="H-T-H motif" evidence="4">
    <location>
        <begin position="43"/>
        <end position="62"/>
    </location>
</feature>
<evidence type="ECO:0000259" key="5">
    <source>
        <dbReference type="PROSITE" id="PS50977"/>
    </source>
</evidence>
<organism evidence="6 7">
    <name type="scientific">Rhizobium chutanense</name>
    <dbReference type="NCBI Taxonomy" id="2035448"/>
    <lineage>
        <taxon>Bacteria</taxon>
        <taxon>Pseudomonadati</taxon>
        <taxon>Pseudomonadota</taxon>
        <taxon>Alphaproteobacteria</taxon>
        <taxon>Hyphomicrobiales</taxon>
        <taxon>Rhizobiaceae</taxon>
        <taxon>Rhizobium/Agrobacterium group</taxon>
        <taxon>Rhizobium</taxon>
    </lineage>
</organism>
<evidence type="ECO:0000313" key="6">
    <source>
        <dbReference type="EMBL" id="PDT05521.1"/>
    </source>
</evidence>
<evidence type="ECO:0000256" key="2">
    <source>
        <dbReference type="ARBA" id="ARBA00023125"/>
    </source>
</evidence>
<protein>
    <submittedName>
        <fullName evidence="6">TetR family transcriptional regulator</fullName>
    </submittedName>
</protein>
<dbReference type="PRINTS" id="PR00455">
    <property type="entry name" value="HTHTETR"/>
</dbReference>
<gene>
    <name evidence="6" type="ORF">CO666_02640</name>
</gene>
<evidence type="ECO:0000256" key="1">
    <source>
        <dbReference type="ARBA" id="ARBA00023015"/>
    </source>
</evidence>